<dbReference type="AlphaFoldDB" id="A0A1R3KMV1"/>
<dbReference type="EMBL" id="AWUE01012785">
    <property type="protein sequence ID" value="OMP08328.1"/>
    <property type="molecule type" value="Genomic_DNA"/>
</dbReference>
<evidence type="ECO:0000313" key="1">
    <source>
        <dbReference type="EMBL" id="OMP08328.1"/>
    </source>
</evidence>
<keyword evidence="2" id="KW-1185">Reference proteome</keyword>
<protein>
    <submittedName>
        <fullName evidence="1">Uncharacterized protein</fullName>
    </submittedName>
</protein>
<gene>
    <name evidence="1" type="ORF">COLO4_06583</name>
</gene>
<organism evidence="1 2">
    <name type="scientific">Corchorus olitorius</name>
    <dbReference type="NCBI Taxonomy" id="93759"/>
    <lineage>
        <taxon>Eukaryota</taxon>
        <taxon>Viridiplantae</taxon>
        <taxon>Streptophyta</taxon>
        <taxon>Embryophyta</taxon>
        <taxon>Tracheophyta</taxon>
        <taxon>Spermatophyta</taxon>
        <taxon>Magnoliopsida</taxon>
        <taxon>eudicotyledons</taxon>
        <taxon>Gunneridae</taxon>
        <taxon>Pentapetalae</taxon>
        <taxon>rosids</taxon>
        <taxon>malvids</taxon>
        <taxon>Malvales</taxon>
        <taxon>Malvaceae</taxon>
        <taxon>Grewioideae</taxon>
        <taxon>Apeibeae</taxon>
        <taxon>Corchorus</taxon>
    </lineage>
</organism>
<dbReference type="Proteomes" id="UP000187203">
    <property type="component" value="Unassembled WGS sequence"/>
</dbReference>
<proteinExistence type="predicted"/>
<comment type="caution">
    <text evidence="1">The sequence shown here is derived from an EMBL/GenBank/DDBJ whole genome shotgun (WGS) entry which is preliminary data.</text>
</comment>
<sequence length="37" mass="4193">MAEKERFKLTIIGFHLKSRVQLLLLTSKSCLLSVAFA</sequence>
<name>A0A1R3KMV1_9ROSI</name>
<evidence type="ECO:0000313" key="2">
    <source>
        <dbReference type="Proteomes" id="UP000187203"/>
    </source>
</evidence>
<accession>A0A1R3KMV1</accession>
<reference evidence="2" key="1">
    <citation type="submission" date="2013-09" db="EMBL/GenBank/DDBJ databases">
        <title>Corchorus olitorius genome sequencing.</title>
        <authorList>
            <person name="Alam M."/>
            <person name="Haque M.S."/>
            <person name="Islam M.S."/>
            <person name="Emdad E.M."/>
            <person name="Islam M.M."/>
            <person name="Ahmed B."/>
            <person name="Halim A."/>
            <person name="Hossen Q.M.M."/>
            <person name="Hossain M.Z."/>
            <person name="Ahmed R."/>
            <person name="Khan M.M."/>
            <person name="Islam R."/>
            <person name="Rashid M.M."/>
            <person name="Khan S.A."/>
            <person name="Rahman M.S."/>
            <person name="Alam M."/>
            <person name="Yahiya A.S."/>
            <person name="Khan M.S."/>
            <person name="Azam M.S."/>
            <person name="Haque T."/>
            <person name="Lashkar M.Z.H."/>
            <person name="Akhand A.I."/>
            <person name="Morshed G."/>
            <person name="Roy S."/>
            <person name="Uddin K.S."/>
            <person name="Rabeya T."/>
            <person name="Hossain A.S."/>
            <person name="Chowdhury A."/>
            <person name="Snigdha A.R."/>
            <person name="Mortoza M.S."/>
            <person name="Matin S.A."/>
            <person name="Hoque S.M.E."/>
            <person name="Islam M.K."/>
            <person name="Roy D.K."/>
            <person name="Haider R."/>
            <person name="Moosa M.M."/>
            <person name="Elias S.M."/>
            <person name="Hasan A.M."/>
            <person name="Jahan S."/>
            <person name="Shafiuddin M."/>
            <person name="Mahmood N."/>
            <person name="Shommy N.S."/>
        </authorList>
    </citation>
    <scope>NUCLEOTIDE SEQUENCE [LARGE SCALE GENOMIC DNA]</scope>
    <source>
        <strain evidence="2">cv. O-4</strain>
    </source>
</reference>